<comment type="similarity">
    <text evidence="1 2">Belongs to the Dps family.</text>
</comment>
<dbReference type="CDD" id="cd01043">
    <property type="entry name" value="DPS"/>
    <property type="match status" value="1"/>
</dbReference>
<gene>
    <name evidence="4" type="ORF">Q765_01680</name>
</gene>
<dbReference type="InterPro" id="IPR009078">
    <property type="entry name" value="Ferritin-like_SF"/>
</dbReference>
<dbReference type="InterPro" id="IPR023188">
    <property type="entry name" value="DPS_DNA-bd_CS"/>
</dbReference>
<proteinExistence type="inferred from homology"/>
<evidence type="ECO:0000256" key="2">
    <source>
        <dbReference type="RuleBase" id="RU003875"/>
    </source>
</evidence>
<evidence type="ECO:0000313" key="5">
    <source>
        <dbReference type="Proteomes" id="UP000030152"/>
    </source>
</evidence>
<reference evidence="4 5" key="1">
    <citation type="submission" date="2013-09" db="EMBL/GenBank/DDBJ databases">
        <authorList>
            <person name="Zeng Z."/>
            <person name="Chen C."/>
        </authorList>
    </citation>
    <scope>NUCLEOTIDE SEQUENCE [LARGE SCALE GENOMIC DNA]</scope>
    <source>
        <strain evidence="4 5">WB 3.3-2</strain>
    </source>
</reference>
<dbReference type="PANTHER" id="PTHR42932">
    <property type="entry name" value="GENERAL STRESS PROTEIN 20U"/>
    <property type="match status" value="1"/>
</dbReference>
<dbReference type="STRING" id="1121895.GCA_000378485_00541"/>
<accession>A0A0A2MB41</accession>
<comment type="caution">
    <text evidence="4">The sequence shown here is derived from an EMBL/GenBank/DDBJ whole genome shotgun (WGS) entry which is preliminary data.</text>
</comment>
<sequence length="158" mass="18365">MEPKIGISKDNRQAVADQLAKLLADEFVLYTKTRNAHWNIEGPDFHSMHIFFEGQYQQLDELMDSVAERIRKIGHYAPGTLTQVLQLTHLTEQEQGKNDSLGFIKELLEDHESIIEFLRGNINPFAETYKDLGTSDYITGLMEKHEEMAWMLRAHFRQ</sequence>
<dbReference type="RefSeq" id="WP_020211665.1">
    <property type="nucleotide sequence ID" value="NZ_JRLX01000001.1"/>
</dbReference>
<dbReference type="eggNOG" id="COG0783">
    <property type="taxonomic scope" value="Bacteria"/>
</dbReference>
<dbReference type="EMBL" id="JRLX01000001">
    <property type="protein sequence ID" value="KGO88638.1"/>
    <property type="molecule type" value="Genomic_DNA"/>
</dbReference>
<dbReference type="GO" id="GO:0008199">
    <property type="term" value="F:ferric iron binding"/>
    <property type="evidence" value="ECO:0007669"/>
    <property type="project" value="InterPro"/>
</dbReference>
<dbReference type="SUPFAM" id="SSF47240">
    <property type="entry name" value="Ferritin-like"/>
    <property type="match status" value="1"/>
</dbReference>
<name>A0A0A2MB41_9FLAO</name>
<dbReference type="Proteomes" id="UP000030152">
    <property type="component" value="Unassembled WGS sequence"/>
</dbReference>
<dbReference type="InterPro" id="IPR012347">
    <property type="entry name" value="Ferritin-like"/>
</dbReference>
<dbReference type="PRINTS" id="PR01346">
    <property type="entry name" value="HELNAPAPROT"/>
</dbReference>
<dbReference type="GO" id="GO:0016722">
    <property type="term" value="F:oxidoreductase activity, acting on metal ions"/>
    <property type="evidence" value="ECO:0007669"/>
    <property type="project" value="InterPro"/>
</dbReference>
<keyword evidence="5" id="KW-1185">Reference proteome</keyword>
<evidence type="ECO:0000313" key="4">
    <source>
        <dbReference type="EMBL" id="KGO88638.1"/>
    </source>
</evidence>
<feature type="domain" description="Ferritin/DPS" evidence="3">
    <location>
        <begin position="17"/>
        <end position="157"/>
    </location>
</feature>
<organism evidence="4 5">
    <name type="scientific">Flavobacterium rivuli WB 3.3-2 = DSM 21788</name>
    <dbReference type="NCBI Taxonomy" id="1121895"/>
    <lineage>
        <taxon>Bacteria</taxon>
        <taxon>Pseudomonadati</taxon>
        <taxon>Bacteroidota</taxon>
        <taxon>Flavobacteriia</taxon>
        <taxon>Flavobacteriales</taxon>
        <taxon>Flavobacteriaceae</taxon>
        <taxon>Flavobacterium</taxon>
    </lineage>
</organism>
<dbReference type="PANTHER" id="PTHR42932:SF3">
    <property type="entry name" value="DNA PROTECTION DURING STARVATION PROTEIN"/>
    <property type="match status" value="1"/>
</dbReference>
<dbReference type="Gene3D" id="1.20.1260.10">
    <property type="match status" value="1"/>
</dbReference>
<dbReference type="AlphaFoldDB" id="A0A0A2MB41"/>
<dbReference type="InterPro" id="IPR008331">
    <property type="entry name" value="Ferritin_DPS_dom"/>
</dbReference>
<evidence type="ECO:0000259" key="3">
    <source>
        <dbReference type="Pfam" id="PF00210"/>
    </source>
</evidence>
<dbReference type="Pfam" id="PF00210">
    <property type="entry name" value="Ferritin"/>
    <property type="match status" value="1"/>
</dbReference>
<evidence type="ECO:0000256" key="1">
    <source>
        <dbReference type="ARBA" id="ARBA00009497"/>
    </source>
</evidence>
<dbReference type="OrthoDB" id="9797023at2"/>
<dbReference type="PIRSF" id="PIRSF005900">
    <property type="entry name" value="Dps"/>
    <property type="match status" value="1"/>
</dbReference>
<dbReference type="InterPro" id="IPR002177">
    <property type="entry name" value="DPS_DNA-bd"/>
</dbReference>
<dbReference type="PROSITE" id="PS00819">
    <property type="entry name" value="DPS_2"/>
    <property type="match status" value="1"/>
</dbReference>
<protein>
    <submittedName>
        <fullName evidence="4">Dps family ferritin</fullName>
    </submittedName>
</protein>